<dbReference type="Proteomes" id="UP001552299">
    <property type="component" value="Unassembled WGS sequence"/>
</dbReference>
<evidence type="ECO:0000256" key="1">
    <source>
        <dbReference type="SAM" id="SignalP"/>
    </source>
</evidence>
<sequence length="91" mass="9691">MVALRVTASLPSVAFAISLVRCRPAQRPPCAAFASFSSGGASSAQASPLQRQLHFLTPKIAFICCLETLPRLSPRLGIELIQKKIAAALEQ</sequence>
<organism evidence="2 3">
    <name type="scientific">Dendrobium thyrsiflorum</name>
    <name type="common">Pinecone-like raceme dendrobium</name>
    <name type="synonym">Orchid</name>
    <dbReference type="NCBI Taxonomy" id="117978"/>
    <lineage>
        <taxon>Eukaryota</taxon>
        <taxon>Viridiplantae</taxon>
        <taxon>Streptophyta</taxon>
        <taxon>Embryophyta</taxon>
        <taxon>Tracheophyta</taxon>
        <taxon>Spermatophyta</taxon>
        <taxon>Magnoliopsida</taxon>
        <taxon>Liliopsida</taxon>
        <taxon>Asparagales</taxon>
        <taxon>Orchidaceae</taxon>
        <taxon>Epidendroideae</taxon>
        <taxon>Malaxideae</taxon>
        <taxon>Dendrobiinae</taxon>
        <taxon>Dendrobium</taxon>
    </lineage>
</organism>
<accession>A0ABD0U7E5</accession>
<feature type="chain" id="PRO_5044869679" evidence="1">
    <location>
        <begin position="17"/>
        <end position="91"/>
    </location>
</feature>
<evidence type="ECO:0000313" key="3">
    <source>
        <dbReference type="Proteomes" id="UP001552299"/>
    </source>
</evidence>
<keyword evidence="3" id="KW-1185">Reference proteome</keyword>
<keyword evidence="1" id="KW-0732">Signal</keyword>
<dbReference type="EMBL" id="JANQDX010000017">
    <property type="protein sequence ID" value="KAL0908689.1"/>
    <property type="molecule type" value="Genomic_DNA"/>
</dbReference>
<name>A0ABD0U7E5_DENTH</name>
<proteinExistence type="predicted"/>
<reference evidence="2 3" key="1">
    <citation type="journal article" date="2024" name="Plant Biotechnol. J.">
        <title>Dendrobium thyrsiflorum genome and its molecular insights into genes involved in important horticultural traits.</title>
        <authorList>
            <person name="Chen B."/>
            <person name="Wang J.Y."/>
            <person name="Zheng P.J."/>
            <person name="Li K.L."/>
            <person name="Liang Y.M."/>
            <person name="Chen X.F."/>
            <person name="Zhang C."/>
            <person name="Zhao X."/>
            <person name="He X."/>
            <person name="Zhang G.Q."/>
            <person name="Liu Z.J."/>
            <person name="Xu Q."/>
        </authorList>
    </citation>
    <scope>NUCLEOTIDE SEQUENCE [LARGE SCALE GENOMIC DNA]</scope>
    <source>
        <strain evidence="2">GZMU011</strain>
    </source>
</reference>
<comment type="caution">
    <text evidence="2">The sequence shown here is derived from an EMBL/GenBank/DDBJ whole genome shotgun (WGS) entry which is preliminary data.</text>
</comment>
<gene>
    <name evidence="2" type="ORF">M5K25_023194</name>
</gene>
<feature type="signal peptide" evidence="1">
    <location>
        <begin position="1"/>
        <end position="16"/>
    </location>
</feature>
<evidence type="ECO:0000313" key="2">
    <source>
        <dbReference type="EMBL" id="KAL0908689.1"/>
    </source>
</evidence>
<dbReference type="AlphaFoldDB" id="A0ABD0U7E5"/>
<protein>
    <submittedName>
        <fullName evidence="2">Uncharacterized protein</fullName>
    </submittedName>
</protein>